<dbReference type="EMBL" id="CM003098">
    <property type="protein sequence ID" value="KUI65479.1"/>
    <property type="molecule type" value="Genomic_DNA"/>
</dbReference>
<feature type="region of interest" description="Disordered" evidence="1">
    <location>
        <begin position="1"/>
        <end position="34"/>
    </location>
</feature>
<feature type="compositionally biased region" description="Basic and acidic residues" evidence="1">
    <location>
        <begin position="261"/>
        <end position="292"/>
    </location>
</feature>
<protein>
    <submittedName>
        <fullName evidence="2">Uncharacterized protein</fullName>
    </submittedName>
</protein>
<sequence length="341" mass="38694">MVVMEEPNGKPQILMKRTGSSRPLERSESPSIKDDRVVRLDGPETLNPWIEQTMRVAAGMNCLDALKIRNTIPRGTSPKTEPDWLRKLRIEIAQHIVLSRITPAVFAYMRVLGYNGICGKNAAETYEFAKLAAGRIHIPYNAGKQDVGPDQCPSEEEVDRMVWEWQFSKRESYPNEISYDLAMDWLGNMLQRRAETDEGLREILKSIEQQDRKRKKSEQMADSDVSEQPQRKRKSGDDEAESSDINASPCQSNKRQLKKPRSTETENDEPRGPRKEQMKAPEAQPEAKKSTRDPTPLDLELGEKSRIKSLDVVRKGATSPGQVFDTGLLSPRDLKSEPSDF</sequence>
<dbReference type="OrthoDB" id="5220426at2759"/>
<dbReference type="AlphaFoldDB" id="A0A194VMT7"/>
<feature type="region of interest" description="Disordered" evidence="1">
    <location>
        <begin position="207"/>
        <end position="341"/>
    </location>
</feature>
<feature type="compositionally biased region" description="Basic and acidic residues" evidence="1">
    <location>
        <begin position="301"/>
        <end position="314"/>
    </location>
</feature>
<dbReference type="SMR" id="A0A194VMT7"/>
<gene>
    <name evidence="2" type="ORF">VM1G_00808</name>
</gene>
<accession>A0A194VMT7</accession>
<name>A0A194VMT7_CYTMA</name>
<reference evidence="2" key="1">
    <citation type="submission" date="2014-12" db="EMBL/GenBank/DDBJ databases">
        <title>Genome Sequence of Valsa Canker Pathogens Uncovers a Specific Adaption of Colonization on Woody Bark.</title>
        <authorList>
            <person name="Yin Z."/>
            <person name="Liu H."/>
            <person name="Gao X."/>
            <person name="Li Z."/>
            <person name="Song N."/>
            <person name="Ke X."/>
            <person name="Dai Q."/>
            <person name="Wu Y."/>
            <person name="Sun Y."/>
            <person name="Xu J.-R."/>
            <person name="Kang Z.K."/>
            <person name="Wang L."/>
            <person name="Huang L."/>
        </authorList>
    </citation>
    <scope>NUCLEOTIDE SEQUENCE [LARGE SCALE GENOMIC DNA]</scope>
    <source>
        <strain evidence="2">03-8</strain>
    </source>
</reference>
<feature type="compositionally biased region" description="Polar residues" evidence="1">
    <location>
        <begin position="243"/>
        <end position="254"/>
    </location>
</feature>
<dbReference type="Proteomes" id="UP000078559">
    <property type="component" value="Chromosome 1"/>
</dbReference>
<feature type="compositionally biased region" description="Basic and acidic residues" evidence="1">
    <location>
        <begin position="23"/>
        <end position="34"/>
    </location>
</feature>
<keyword evidence="3" id="KW-1185">Reference proteome</keyword>
<organism evidence="2 3">
    <name type="scientific">Cytospora mali</name>
    <name type="common">Apple Valsa canker fungus</name>
    <name type="synonym">Valsa mali</name>
    <dbReference type="NCBI Taxonomy" id="578113"/>
    <lineage>
        <taxon>Eukaryota</taxon>
        <taxon>Fungi</taxon>
        <taxon>Dikarya</taxon>
        <taxon>Ascomycota</taxon>
        <taxon>Pezizomycotina</taxon>
        <taxon>Sordariomycetes</taxon>
        <taxon>Sordariomycetidae</taxon>
        <taxon>Diaporthales</taxon>
        <taxon>Cytosporaceae</taxon>
        <taxon>Cytospora</taxon>
    </lineage>
</organism>
<evidence type="ECO:0000256" key="1">
    <source>
        <dbReference type="SAM" id="MobiDB-lite"/>
    </source>
</evidence>
<evidence type="ECO:0000313" key="2">
    <source>
        <dbReference type="EMBL" id="KUI65479.1"/>
    </source>
</evidence>
<evidence type="ECO:0000313" key="3">
    <source>
        <dbReference type="Proteomes" id="UP000078559"/>
    </source>
</evidence>
<feature type="compositionally biased region" description="Basic and acidic residues" evidence="1">
    <location>
        <begin position="332"/>
        <end position="341"/>
    </location>
</feature>
<proteinExistence type="predicted"/>